<dbReference type="EMBL" id="KI669590">
    <property type="protein sequence ID" value="ETN08045.1"/>
    <property type="molecule type" value="Genomic_DNA"/>
</dbReference>
<dbReference type="VEuPathDB" id="FungiDB:PPTG_23131"/>
<gene>
    <name evidence="2" type="ORF">PPTG_23131</name>
</gene>
<dbReference type="RefSeq" id="XP_008906849.1">
    <property type="nucleotide sequence ID" value="XM_008908601.1"/>
</dbReference>
<proteinExistence type="predicted"/>
<evidence type="ECO:0000313" key="3">
    <source>
        <dbReference type="Proteomes" id="UP000018817"/>
    </source>
</evidence>
<dbReference type="GeneID" id="20191730"/>
<feature type="region of interest" description="Disordered" evidence="1">
    <location>
        <begin position="1"/>
        <end position="41"/>
    </location>
</feature>
<protein>
    <submittedName>
        <fullName evidence="2">Uncharacterized protein</fullName>
    </submittedName>
</protein>
<evidence type="ECO:0000313" key="2">
    <source>
        <dbReference type="EMBL" id="ETN08045.1"/>
    </source>
</evidence>
<evidence type="ECO:0000256" key="1">
    <source>
        <dbReference type="SAM" id="MobiDB-lite"/>
    </source>
</evidence>
<dbReference type="AlphaFoldDB" id="W2Q712"/>
<accession>W2Q712</accession>
<feature type="compositionally biased region" description="Polar residues" evidence="1">
    <location>
        <begin position="1"/>
        <end position="19"/>
    </location>
</feature>
<name>W2Q712_PHYN3</name>
<sequence>MGTRSSFSARVAPTQSSNAEIRLNGSASKVRRPRTNCAEQE</sequence>
<reference evidence="2 3" key="2">
    <citation type="submission" date="2013-11" db="EMBL/GenBank/DDBJ databases">
        <title>The Genome Sequence of Phytophthora parasitica INRA-310.</title>
        <authorList>
            <consortium name="The Broad Institute Genomics Platform"/>
            <person name="Russ C."/>
            <person name="Tyler B."/>
            <person name="Panabieres F."/>
            <person name="Shan W."/>
            <person name="Tripathy S."/>
            <person name="Grunwald N."/>
            <person name="Machado M."/>
            <person name="Johnson C.S."/>
            <person name="Arredondo F."/>
            <person name="Hong C."/>
            <person name="Coffey M."/>
            <person name="Young S.K."/>
            <person name="Zeng Q."/>
            <person name="Gargeya S."/>
            <person name="Fitzgerald M."/>
            <person name="Abouelleil A."/>
            <person name="Alvarado L."/>
            <person name="Chapman S.B."/>
            <person name="Gainer-Dewar J."/>
            <person name="Goldberg J."/>
            <person name="Griggs A."/>
            <person name="Gujja S."/>
            <person name="Hansen M."/>
            <person name="Howarth C."/>
            <person name="Imamovic A."/>
            <person name="Ireland A."/>
            <person name="Larimer J."/>
            <person name="McCowan C."/>
            <person name="Murphy C."/>
            <person name="Pearson M."/>
            <person name="Poon T.W."/>
            <person name="Priest M."/>
            <person name="Roberts A."/>
            <person name="Saif S."/>
            <person name="Shea T."/>
            <person name="Sykes S."/>
            <person name="Wortman J."/>
            <person name="Nusbaum C."/>
            <person name="Birren B."/>
        </authorList>
    </citation>
    <scope>NUCLEOTIDE SEQUENCE [LARGE SCALE GENOMIC DNA]</scope>
    <source>
        <strain evidence="2 3">INRA-310</strain>
    </source>
</reference>
<dbReference type="Proteomes" id="UP000018817">
    <property type="component" value="Unassembled WGS sequence"/>
</dbReference>
<reference evidence="3" key="1">
    <citation type="submission" date="2011-12" db="EMBL/GenBank/DDBJ databases">
        <authorList>
            <consortium name="The Broad Institute Genome Sequencing Platform"/>
            <person name="Russ C."/>
            <person name="Tyler B."/>
            <person name="Panabieres F."/>
            <person name="Shan W."/>
            <person name="Tripathy S."/>
            <person name="Grunwald N."/>
            <person name="Machado M."/>
            <person name="Young S.K."/>
            <person name="Zeng Q."/>
            <person name="Gargeya S."/>
            <person name="Fitzgerald M."/>
            <person name="Haas B."/>
            <person name="Abouelleil A."/>
            <person name="Alvarado L."/>
            <person name="Arachchi H.M."/>
            <person name="Berlin A."/>
            <person name="Chapman S.B."/>
            <person name="Gearin G."/>
            <person name="Goldberg J."/>
            <person name="Griggs A."/>
            <person name="Gujja S."/>
            <person name="Hansen M."/>
            <person name="Heiman D."/>
            <person name="Howarth C."/>
            <person name="Larimer J."/>
            <person name="Lui A."/>
            <person name="MacDonald P.J.P."/>
            <person name="McCowen C."/>
            <person name="Montmayeur A."/>
            <person name="Murphy C."/>
            <person name="Neiman D."/>
            <person name="Pearson M."/>
            <person name="Priest M."/>
            <person name="Roberts A."/>
            <person name="Saif S."/>
            <person name="Shea T."/>
            <person name="Sisk P."/>
            <person name="Stolte C."/>
            <person name="Sykes S."/>
            <person name="Wortman J."/>
            <person name="Nusbaum C."/>
            <person name="Birren B."/>
        </authorList>
    </citation>
    <scope>NUCLEOTIDE SEQUENCE [LARGE SCALE GENOMIC DNA]</scope>
    <source>
        <strain evidence="3">INRA-310</strain>
    </source>
</reference>
<organism evidence="2 3">
    <name type="scientific">Phytophthora nicotianae (strain INRA-310)</name>
    <name type="common">Phytophthora parasitica</name>
    <dbReference type="NCBI Taxonomy" id="761204"/>
    <lineage>
        <taxon>Eukaryota</taxon>
        <taxon>Sar</taxon>
        <taxon>Stramenopiles</taxon>
        <taxon>Oomycota</taxon>
        <taxon>Peronosporomycetes</taxon>
        <taxon>Peronosporales</taxon>
        <taxon>Peronosporaceae</taxon>
        <taxon>Phytophthora</taxon>
    </lineage>
</organism>